<dbReference type="Pfam" id="PF13592">
    <property type="entry name" value="HTH_33"/>
    <property type="match status" value="1"/>
</dbReference>
<dbReference type="InterPro" id="IPR025959">
    <property type="entry name" value="Winged_HTH_dom"/>
</dbReference>
<evidence type="ECO:0000313" key="3">
    <source>
        <dbReference type="EMBL" id="KKK94830.1"/>
    </source>
</evidence>
<name>A0A0F9A9I4_9ZZZZ</name>
<dbReference type="PANTHER" id="PTHR46564:SF1">
    <property type="entry name" value="TRANSPOSASE"/>
    <property type="match status" value="1"/>
</dbReference>
<dbReference type="GO" id="GO:0003676">
    <property type="term" value="F:nucleic acid binding"/>
    <property type="evidence" value="ECO:0007669"/>
    <property type="project" value="InterPro"/>
</dbReference>
<reference evidence="3" key="1">
    <citation type="journal article" date="2015" name="Nature">
        <title>Complex archaea that bridge the gap between prokaryotes and eukaryotes.</title>
        <authorList>
            <person name="Spang A."/>
            <person name="Saw J.H."/>
            <person name="Jorgensen S.L."/>
            <person name="Zaremba-Niedzwiedzka K."/>
            <person name="Martijn J."/>
            <person name="Lind A.E."/>
            <person name="van Eijk R."/>
            <person name="Schleper C."/>
            <person name="Guy L."/>
            <person name="Ettema T.J."/>
        </authorList>
    </citation>
    <scope>NUCLEOTIDE SEQUENCE</scope>
</reference>
<dbReference type="NCBIfam" id="NF033545">
    <property type="entry name" value="transpos_IS630"/>
    <property type="match status" value="1"/>
</dbReference>
<evidence type="ECO:0008006" key="4">
    <source>
        <dbReference type="Google" id="ProtNLM"/>
    </source>
</evidence>
<gene>
    <name evidence="3" type="ORF">LCGC14_2678900</name>
</gene>
<proteinExistence type="predicted"/>
<dbReference type="InterPro" id="IPR036397">
    <property type="entry name" value="RNaseH_sf"/>
</dbReference>
<sequence length="380" mass="43855">MIDSLFPVIQNAEGERDATTGLRKMGPERRGDAAIIDGSRTRANARTMFGPLYDWYRTDECNAMVESDRATECDSATLDSPLQRQRDGRYHLRAHRWTSPPFCQEIGEAIVEIVRTTEPVDHNLPGHSWTVPKLMAYVKQLLGHCPSRSQMRNLLKGHGLSWKKCRKVLGKADPEKRQTFIEEFQPLFEKVCRQATILIYIDEAHIHRDMDLGYTWAPKGKPAYRLSECAPLSDRINWYGAYNFTDGQCLIWNEGNCNKEHTVAFLERVAEWLGDTERPVVIIWDGAPWHRALMAQAKAHALGFRLLPLPGYSPDLNPIEGLWKWLREDVIQNHSYKTMRDLFDACKAFIDRINLDPDALVKRLWPKRKLDPEFEKLLIS</sequence>
<protein>
    <recommendedName>
        <fullName evidence="4">Tc1-like transposase DDE domain-containing protein</fullName>
    </recommendedName>
</protein>
<dbReference type="Pfam" id="PF13358">
    <property type="entry name" value="DDE_3"/>
    <property type="match status" value="1"/>
</dbReference>
<feature type="domain" description="Tc1-like transposase DDE" evidence="1">
    <location>
        <begin position="198"/>
        <end position="342"/>
    </location>
</feature>
<accession>A0A0F9A9I4</accession>
<evidence type="ECO:0000259" key="2">
    <source>
        <dbReference type="Pfam" id="PF13592"/>
    </source>
</evidence>
<dbReference type="InterPro" id="IPR038717">
    <property type="entry name" value="Tc1-like_DDE_dom"/>
</dbReference>
<evidence type="ECO:0000259" key="1">
    <source>
        <dbReference type="Pfam" id="PF13358"/>
    </source>
</evidence>
<dbReference type="Gene3D" id="3.30.420.10">
    <property type="entry name" value="Ribonuclease H-like superfamily/Ribonuclease H"/>
    <property type="match status" value="1"/>
</dbReference>
<feature type="domain" description="Winged helix-turn helix" evidence="2">
    <location>
        <begin position="128"/>
        <end position="183"/>
    </location>
</feature>
<comment type="caution">
    <text evidence="3">The sequence shown here is derived from an EMBL/GenBank/DDBJ whole genome shotgun (WGS) entry which is preliminary data.</text>
</comment>
<dbReference type="PANTHER" id="PTHR46564">
    <property type="entry name" value="TRANSPOSASE"/>
    <property type="match status" value="1"/>
</dbReference>
<organism evidence="3">
    <name type="scientific">marine sediment metagenome</name>
    <dbReference type="NCBI Taxonomy" id="412755"/>
    <lineage>
        <taxon>unclassified sequences</taxon>
        <taxon>metagenomes</taxon>
        <taxon>ecological metagenomes</taxon>
    </lineage>
</organism>
<dbReference type="InterPro" id="IPR047655">
    <property type="entry name" value="Transpos_IS630-like"/>
</dbReference>
<dbReference type="AlphaFoldDB" id="A0A0F9A9I4"/>
<dbReference type="EMBL" id="LAZR01047179">
    <property type="protein sequence ID" value="KKK94830.1"/>
    <property type="molecule type" value="Genomic_DNA"/>
</dbReference>